<organism evidence="2">
    <name type="scientific">marine metagenome</name>
    <dbReference type="NCBI Taxonomy" id="408172"/>
    <lineage>
        <taxon>unclassified sequences</taxon>
        <taxon>metagenomes</taxon>
        <taxon>ecological metagenomes</taxon>
    </lineage>
</organism>
<feature type="domain" description="SUF system FeS cluster assembly SufBD N-terminal" evidence="1">
    <location>
        <begin position="7"/>
        <end position="169"/>
    </location>
</feature>
<reference evidence="2" key="1">
    <citation type="submission" date="2018-05" db="EMBL/GenBank/DDBJ databases">
        <authorList>
            <person name="Lanie J.A."/>
            <person name="Ng W.-L."/>
            <person name="Kazmierczak K.M."/>
            <person name="Andrzejewski T.M."/>
            <person name="Davidsen T.M."/>
            <person name="Wayne K.J."/>
            <person name="Tettelin H."/>
            <person name="Glass J.I."/>
            <person name="Rusch D."/>
            <person name="Podicherti R."/>
            <person name="Tsui H.-C.T."/>
            <person name="Winkler M.E."/>
        </authorList>
    </citation>
    <scope>NUCLEOTIDE SEQUENCE</scope>
</reference>
<accession>A0A382KYV8</accession>
<gene>
    <name evidence="2" type="ORF">METZ01_LOCUS282494</name>
</gene>
<dbReference type="InterPro" id="IPR037284">
    <property type="entry name" value="SUF_FeS_clus_asmbl_SufBD_sf"/>
</dbReference>
<evidence type="ECO:0000313" key="2">
    <source>
        <dbReference type="EMBL" id="SVC29640.1"/>
    </source>
</evidence>
<dbReference type="EMBL" id="UINC01083692">
    <property type="protein sequence ID" value="SVC29640.1"/>
    <property type="molecule type" value="Genomic_DNA"/>
</dbReference>
<dbReference type="Pfam" id="PF19295">
    <property type="entry name" value="SufBD_N"/>
    <property type="match status" value="1"/>
</dbReference>
<evidence type="ECO:0000259" key="1">
    <source>
        <dbReference type="Pfam" id="PF19295"/>
    </source>
</evidence>
<feature type="non-terminal residue" evidence="2">
    <location>
        <position position="217"/>
    </location>
</feature>
<dbReference type="InterPro" id="IPR045595">
    <property type="entry name" value="SufBD_N"/>
</dbReference>
<dbReference type="PANTHER" id="PTHR43575">
    <property type="entry name" value="PROTEIN ABCI7, CHLOROPLASTIC"/>
    <property type="match status" value="1"/>
</dbReference>
<dbReference type="SUPFAM" id="SSF101960">
    <property type="entry name" value="Stabilizer of iron transporter SufD"/>
    <property type="match status" value="1"/>
</dbReference>
<sequence length="217" mass="24803">MSETIQHYLADFKQLQNIKKDDWFSKQRQSAFNIFQESGFPNTRQENWKYTDVKPIAKNLFSNIANSNVVINDDEIDAILFKDLECIELVFVNGTYSEKYSNIKDLPGNPTIKNMANALLSDKDFLEKHLTQYVNNDSNSFTALNTAFIQDGVYINIPPNLVLEKPINITYVSKNNSNIFATHPRNLILIGENSKATIIENYIGVDNTNYFTNAVTE</sequence>
<dbReference type="AlphaFoldDB" id="A0A382KYV8"/>
<dbReference type="InterPro" id="IPR055346">
    <property type="entry name" value="Fe-S_cluster_assembly_SufBD"/>
</dbReference>
<name>A0A382KYV8_9ZZZZ</name>
<dbReference type="PANTHER" id="PTHR43575:SF1">
    <property type="entry name" value="PROTEIN ABCI7, CHLOROPLASTIC"/>
    <property type="match status" value="1"/>
</dbReference>
<dbReference type="GO" id="GO:0016226">
    <property type="term" value="P:iron-sulfur cluster assembly"/>
    <property type="evidence" value="ECO:0007669"/>
    <property type="project" value="InterPro"/>
</dbReference>
<protein>
    <recommendedName>
        <fullName evidence="1">SUF system FeS cluster assembly SufBD N-terminal domain-containing protein</fullName>
    </recommendedName>
</protein>
<proteinExistence type="predicted"/>